<feature type="compositionally biased region" description="Basic and acidic residues" evidence="1">
    <location>
        <begin position="69"/>
        <end position="79"/>
    </location>
</feature>
<dbReference type="Proteomes" id="UP000807504">
    <property type="component" value="Unassembled WGS sequence"/>
</dbReference>
<evidence type="ECO:0000256" key="1">
    <source>
        <dbReference type="SAM" id="MobiDB-lite"/>
    </source>
</evidence>
<organism evidence="2 3">
    <name type="scientific">Argiope bruennichi</name>
    <name type="common">Wasp spider</name>
    <name type="synonym">Aranea bruennichi</name>
    <dbReference type="NCBI Taxonomy" id="94029"/>
    <lineage>
        <taxon>Eukaryota</taxon>
        <taxon>Metazoa</taxon>
        <taxon>Ecdysozoa</taxon>
        <taxon>Arthropoda</taxon>
        <taxon>Chelicerata</taxon>
        <taxon>Arachnida</taxon>
        <taxon>Araneae</taxon>
        <taxon>Araneomorphae</taxon>
        <taxon>Entelegynae</taxon>
        <taxon>Araneoidea</taxon>
        <taxon>Araneidae</taxon>
        <taxon>Argiope</taxon>
    </lineage>
</organism>
<dbReference type="EMBL" id="JABXBU010000001">
    <property type="protein sequence ID" value="KAF8796714.1"/>
    <property type="molecule type" value="Genomic_DNA"/>
</dbReference>
<feature type="compositionally biased region" description="Polar residues" evidence="1">
    <location>
        <begin position="43"/>
        <end position="53"/>
    </location>
</feature>
<gene>
    <name evidence="2" type="ORF">HNY73_001060</name>
</gene>
<name>A0A8T0G049_ARGBR</name>
<reference evidence="2" key="2">
    <citation type="submission" date="2020-06" db="EMBL/GenBank/DDBJ databases">
        <authorList>
            <person name="Sheffer M."/>
        </authorList>
    </citation>
    <scope>NUCLEOTIDE SEQUENCE</scope>
</reference>
<keyword evidence="3" id="KW-1185">Reference proteome</keyword>
<protein>
    <submittedName>
        <fullName evidence="2">Uncharacterized protein</fullName>
    </submittedName>
</protein>
<evidence type="ECO:0000313" key="2">
    <source>
        <dbReference type="EMBL" id="KAF8796714.1"/>
    </source>
</evidence>
<evidence type="ECO:0000313" key="3">
    <source>
        <dbReference type="Proteomes" id="UP000807504"/>
    </source>
</evidence>
<accession>A0A8T0G049</accession>
<sequence length="79" mass="8667">MPQSAGAGRPLQPDERQRALRTRLYQNAQGDRQSGRSQEDQNEGQLSHQSLTTDDVAPSPRATSVSSDVGDKPQERPHS</sequence>
<feature type="region of interest" description="Disordered" evidence="1">
    <location>
        <begin position="1"/>
        <end position="79"/>
    </location>
</feature>
<dbReference type="AlphaFoldDB" id="A0A8T0G049"/>
<comment type="caution">
    <text evidence="2">The sequence shown here is derived from an EMBL/GenBank/DDBJ whole genome shotgun (WGS) entry which is preliminary data.</text>
</comment>
<proteinExistence type="predicted"/>
<reference evidence="2" key="1">
    <citation type="journal article" date="2020" name="bioRxiv">
        <title>Chromosome-level reference genome of the European wasp spider Argiope bruennichi: a resource for studies on range expansion and evolutionary adaptation.</title>
        <authorList>
            <person name="Sheffer M.M."/>
            <person name="Hoppe A."/>
            <person name="Krehenwinkel H."/>
            <person name="Uhl G."/>
            <person name="Kuss A.W."/>
            <person name="Jensen L."/>
            <person name="Jensen C."/>
            <person name="Gillespie R.G."/>
            <person name="Hoff K.J."/>
            <person name="Prost S."/>
        </authorList>
    </citation>
    <scope>NUCLEOTIDE SEQUENCE</scope>
</reference>